<organism evidence="13 15">
    <name type="scientific">Clupea harengus</name>
    <name type="common">Atlantic herring</name>
    <dbReference type="NCBI Taxonomy" id="7950"/>
    <lineage>
        <taxon>Eukaryota</taxon>
        <taxon>Metazoa</taxon>
        <taxon>Chordata</taxon>
        <taxon>Craniata</taxon>
        <taxon>Vertebrata</taxon>
        <taxon>Euteleostomi</taxon>
        <taxon>Actinopterygii</taxon>
        <taxon>Neopterygii</taxon>
        <taxon>Teleostei</taxon>
        <taxon>Clupei</taxon>
        <taxon>Clupeiformes</taxon>
        <taxon>Clupeoidei</taxon>
        <taxon>Clupeidae</taxon>
        <taxon>Clupea</taxon>
    </lineage>
</organism>
<proteinExistence type="predicted"/>
<dbReference type="Gene3D" id="2.60.40.150">
    <property type="entry name" value="C2 domain"/>
    <property type="match status" value="2"/>
</dbReference>
<dbReference type="InterPro" id="IPR010911">
    <property type="entry name" value="Rab_BD"/>
</dbReference>
<dbReference type="CDD" id="cd04020">
    <property type="entry name" value="C2B_SLP_1-2-3-4"/>
    <property type="match status" value="1"/>
</dbReference>
<dbReference type="GO" id="GO:0042043">
    <property type="term" value="F:neurexin family protein binding"/>
    <property type="evidence" value="ECO:0007669"/>
    <property type="project" value="TreeGrafter"/>
</dbReference>
<feature type="domain" description="C2" evidence="11">
    <location>
        <begin position="1096"/>
        <end position="1225"/>
    </location>
</feature>
<dbReference type="PANTHER" id="PTHR45716">
    <property type="entry name" value="BITESIZE, ISOFORM I"/>
    <property type="match status" value="1"/>
</dbReference>
<dbReference type="PROSITE" id="PS50916">
    <property type="entry name" value="RABBD"/>
    <property type="match status" value="1"/>
</dbReference>
<dbReference type="FunFam" id="2.60.40.150:FF:000108">
    <property type="entry name" value="Synaptotagmin like 1"/>
    <property type="match status" value="1"/>
</dbReference>
<evidence type="ECO:0000256" key="8">
    <source>
        <dbReference type="ARBA" id="ARBA00072163"/>
    </source>
</evidence>
<keyword evidence="6" id="KW-0677">Repeat</keyword>
<reference evidence="14 15" key="1">
    <citation type="submission" date="2025-04" db="UniProtKB">
        <authorList>
            <consortium name="RefSeq"/>
        </authorList>
    </citation>
    <scope>IDENTIFICATION</scope>
</reference>
<dbReference type="FunFam" id="2.60.40.150:FF:000006">
    <property type="entry name" value="Synaptotagmin-like 5, isoform CRA_a"/>
    <property type="match status" value="1"/>
</dbReference>
<feature type="compositionally biased region" description="Polar residues" evidence="10">
    <location>
        <begin position="760"/>
        <end position="779"/>
    </location>
</feature>
<feature type="compositionally biased region" description="Polar residues" evidence="10">
    <location>
        <begin position="349"/>
        <end position="358"/>
    </location>
</feature>
<feature type="region of interest" description="Disordered" evidence="10">
    <location>
        <begin position="731"/>
        <end position="794"/>
    </location>
</feature>
<dbReference type="OrthoDB" id="195679at2759"/>
<gene>
    <name evidence="14 15" type="primary">si:ch211-266g18.6</name>
</gene>
<evidence type="ECO:0000313" key="15">
    <source>
        <dbReference type="RefSeq" id="XP_031435778.1"/>
    </source>
</evidence>
<feature type="compositionally biased region" description="Basic and acidic residues" evidence="10">
    <location>
        <begin position="647"/>
        <end position="666"/>
    </location>
</feature>
<feature type="region of interest" description="Disordered" evidence="10">
    <location>
        <begin position="832"/>
        <end position="860"/>
    </location>
</feature>
<evidence type="ECO:0000256" key="10">
    <source>
        <dbReference type="SAM" id="MobiDB-lite"/>
    </source>
</evidence>
<dbReference type="SMART" id="SM00239">
    <property type="entry name" value="C2"/>
    <property type="match status" value="2"/>
</dbReference>
<evidence type="ECO:0000256" key="4">
    <source>
        <dbReference type="ARBA" id="ARBA00022483"/>
    </source>
</evidence>
<keyword evidence="13" id="KW-1185">Reference proteome</keyword>
<dbReference type="GO" id="GO:0006887">
    <property type="term" value="P:exocytosis"/>
    <property type="evidence" value="ECO:0007669"/>
    <property type="project" value="UniProtKB-KW"/>
</dbReference>
<dbReference type="Gene3D" id="6.10.250.3000">
    <property type="match status" value="1"/>
</dbReference>
<feature type="compositionally biased region" description="Basic and acidic residues" evidence="10">
    <location>
        <begin position="430"/>
        <end position="459"/>
    </location>
</feature>
<keyword evidence="7" id="KW-0472">Membrane</keyword>
<dbReference type="InterPro" id="IPR035892">
    <property type="entry name" value="C2_domain_sf"/>
</dbReference>
<evidence type="ECO:0000256" key="6">
    <source>
        <dbReference type="ARBA" id="ARBA00022737"/>
    </source>
</evidence>
<name>A0A6P8G8P9_CLUHA</name>
<evidence type="ECO:0000256" key="1">
    <source>
        <dbReference type="ARBA" id="ARBA00004184"/>
    </source>
</evidence>
<feature type="region of interest" description="Disordered" evidence="10">
    <location>
        <begin position="260"/>
        <end position="302"/>
    </location>
</feature>
<feature type="domain" description="C2" evidence="11">
    <location>
        <begin position="960"/>
        <end position="1081"/>
    </location>
</feature>
<keyword evidence="5" id="KW-0597">Phosphoprotein</keyword>
<evidence type="ECO:0000256" key="7">
    <source>
        <dbReference type="ARBA" id="ARBA00023136"/>
    </source>
</evidence>
<dbReference type="PROSITE" id="PS50004">
    <property type="entry name" value="C2"/>
    <property type="match status" value="2"/>
</dbReference>
<dbReference type="Proteomes" id="UP000515152">
    <property type="component" value="Chromosome 14"/>
</dbReference>
<dbReference type="GO" id="GO:0031267">
    <property type="term" value="F:small GTPase binding"/>
    <property type="evidence" value="ECO:0007669"/>
    <property type="project" value="InterPro"/>
</dbReference>
<feature type="compositionally biased region" description="Polar residues" evidence="10">
    <location>
        <begin position="420"/>
        <end position="429"/>
    </location>
</feature>
<feature type="compositionally biased region" description="Basic and acidic residues" evidence="10">
    <location>
        <begin position="337"/>
        <end position="347"/>
    </location>
</feature>
<feature type="domain" description="RabBD" evidence="12">
    <location>
        <begin position="10"/>
        <end position="66"/>
    </location>
</feature>
<feature type="region of interest" description="Disordered" evidence="10">
    <location>
        <begin position="337"/>
        <end position="358"/>
    </location>
</feature>
<feature type="region of interest" description="Disordered" evidence="10">
    <location>
        <begin position="389"/>
        <end position="512"/>
    </location>
</feature>
<evidence type="ECO:0000256" key="3">
    <source>
        <dbReference type="ARBA" id="ARBA00022475"/>
    </source>
</evidence>
<dbReference type="KEGG" id="char:105908234"/>
<feature type="compositionally biased region" description="Basic and acidic residues" evidence="10">
    <location>
        <begin position="687"/>
        <end position="698"/>
    </location>
</feature>
<dbReference type="GeneID" id="105908234"/>
<protein>
    <recommendedName>
        <fullName evidence="8">Synaptotagmin-like protein 1</fullName>
    </recommendedName>
    <alternativeName>
        <fullName evidence="9">Exophilin-7</fullName>
    </alternativeName>
</protein>
<dbReference type="GO" id="GO:0070382">
    <property type="term" value="C:exocytic vesicle"/>
    <property type="evidence" value="ECO:0007669"/>
    <property type="project" value="TreeGrafter"/>
</dbReference>
<feature type="compositionally biased region" description="Polar residues" evidence="10">
    <location>
        <begin position="624"/>
        <end position="639"/>
    </location>
</feature>
<dbReference type="SUPFAM" id="SSF49562">
    <property type="entry name" value="C2 domain (Calcium/lipid-binding domain, CaLB)"/>
    <property type="match status" value="2"/>
</dbReference>
<dbReference type="RefSeq" id="XP_031435778.1">
    <property type="nucleotide sequence ID" value="XM_031579918.1"/>
</dbReference>
<dbReference type="Pfam" id="PF00168">
    <property type="entry name" value="C2"/>
    <property type="match status" value="2"/>
</dbReference>
<dbReference type="InterPro" id="IPR000008">
    <property type="entry name" value="C2_dom"/>
</dbReference>
<keyword evidence="4" id="KW-0268">Exocytosis</keyword>
<dbReference type="InterPro" id="IPR043567">
    <property type="entry name" value="SYTL1-5_C2B"/>
</dbReference>
<dbReference type="GO" id="GO:0005886">
    <property type="term" value="C:plasma membrane"/>
    <property type="evidence" value="ECO:0007669"/>
    <property type="project" value="UniProtKB-SubCell"/>
</dbReference>
<evidence type="ECO:0000256" key="5">
    <source>
        <dbReference type="ARBA" id="ARBA00022553"/>
    </source>
</evidence>
<keyword evidence="3" id="KW-1003">Cell membrane</keyword>
<evidence type="ECO:0000313" key="13">
    <source>
        <dbReference type="Proteomes" id="UP000515152"/>
    </source>
</evidence>
<feature type="compositionally biased region" description="Basic and acidic residues" evidence="10">
    <location>
        <begin position="402"/>
        <end position="414"/>
    </location>
</feature>
<dbReference type="AlphaFoldDB" id="A0A6P8G8P9"/>
<feature type="region of interest" description="Disordered" evidence="10">
    <location>
        <begin position="140"/>
        <end position="202"/>
    </location>
</feature>
<feature type="region of interest" description="Disordered" evidence="10">
    <location>
        <begin position="618"/>
        <end position="714"/>
    </location>
</feature>
<feature type="compositionally biased region" description="Basic and acidic residues" evidence="10">
    <location>
        <begin position="746"/>
        <end position="759"/>
    </location>
</feature>
<dbReference type="PANTHER" id="PTHR45716:SF3">
    <property type="entry name" value="SYNAPTOTAGMIN-LIKE PROTEIN 1"/>
    <property type="match status" value="1"/>
</dbReference>
<evidence type="ECO:0000313" key="14">
    <source>
        <dbReference type="RefSeq" id="XP_031435777.1"/>
    </source>
</evidence>
<dbReference type="RefSeq" id="XP_031435777.1">
    <property type="nucleotide sequence ID" value="XM_031579917.1"/>
</dbReference>
<evidence type="ECO:0000259" key="11">
    <source>
        <dbReference type="PROSITE" id="PS50004"/>
    </source>
</evidence>
<dbReference type="GO" id="GO:0006886">
    <property type="term" value="P:intracellular protein transport"/>
    <property type="evidence" value="ECO:0007669"/>
    <property type="project" value="InterPro"/>
</dbReference>
<evidence type="ECO:0000259" key="12">
    <source>
        <dbReference type="PROSITE" id="PS50916"/>
    </source>
</evidence>
<evidence type="ECO:0000256" key="2">
    <source>
        <dbReference type="ARBA" id="ARBA00004236"/>
    </source>
</evidence>
<accession>A0A6P8G8P9</accession>
<evidence type="ECO:0000256" key="9">
    <source>
        <dbReference type="ARBA" id="ARBA00075525"/>
    </source>
</evidence>
<comment type="subcellular location">
    <subcellularLocation>
        <location evidence="2">Cell membrane</location>
    </subcellularLocation>
    <subcellularLocation>
        <location evidence="1">Endomembrane system</location>
        <topology evidence="1">Peripheral membrane protein</topology>
    </subcellularLocation>
</comment>
<sequence length="1260" mass="139366">MKPSNVFPELLDLSFLSAEEEEAILKVLQRDENLRKNDTGRLRRLKATTPDPQQLRVKTGEWFEDLKAERYGQPCDITTVVKSSMRKKRTPAHKTNPFMDYAATEDRGSGEVINSNQLSTSRRLPTFTEETYREYTDEDFYLNDESTSSDIGEKKSPSYLDEGGKQCAGKSSNPFHNAHTPVSAATDPGNHSPGVNDLPPAENRSFMFLQSPFKPATPKDAVKPAESYRRVSLPPALRKGASVEDSYQISVEPNIVAQSDLKHDGSLSGTGVEYGESEAHTSCSSSDTEDQSESQSVPHTPSEPVLLHFHQNVSDDVNISHVSERPVPRQRTFLERSADSDTAEHTMPEASSSLPSATKQMEAIRYEAASFRSLSPEVISCSGSESAELHERSQFEMEEPEITLKKQPRIDFRLHPSHGVSRNTQVTASEDSKKTQGVSSERDVDRDEEESPSRQELHASVHIFGKKMVSHSAEFKNKETEDETSGENAAKALEPGQLNKVPSAESQDSPMDISKSFQDVCHEEPGDTLVTPDIEYKLPKLSTHSYLVVHAGDETLSSDLSGSQLGGGLSEVCTKEDELGMNQRHTEIQSPAAQTVVPWHGEQMELDESLLEIRPGETHPSALTLGSATGEAANTPTSGGLSGRMKSSSELDHTEAVADEEGEKRTPFGIRSMRAYTPLPSQPSVDHVTRGQDSHTPSEEVTVGKVRGTKEPLHYDQEDKWAFSIKSQEVERDMVQDTSSPTPGVDEERMSSRTPRDTNLDFSNVVELSSSKPSVTEILNESGDAGNDRQEVHKRDADLDKTIQSAGSPFELQQGNPFASAVGDVHVSEEEIATPEHVSSSVDVRPLRPEDQPTPSVQLGNGNYKIPAIVILPSEGIQGGEQRSTPAQAKPDGTKGIIASSAEWEDEALDTDDDQSSVSSYGSDLSARKSHLSNALSLSGRTGSLLSIYSDAGDYGNVVVQGAVEFAMMYSPAEELILMVEQCQDLAYGSTRKQRTNPYVKTYLFPDKFRRTKMKTSIKKNTNNPVYVESLRYKIKKKDLLDKTLNLSIWHHDSRGRNVFLGQVELSLKTWDWGHEALTWYNLQPKGGEGMESQDYRGTLFVALKYIPAVATGGSKPATGEIHVWLKEAKDLCQLKSHSVDSFVKCYMLPDTSKKSRQKTRVVKKSQSPVYNHAMVFDGFRAGEVREACCELTVWDHHKLSNQFLGGVRICSGTGESYGKKVDWMDSVNQEVEIWERMLSKPNDWVEGILPLRSSMTPRK</sequence>
<feature type="compositionally biased region" description="Acidic residues" evidence="10">
    <location>
        <begin position="903"/>
        <end position="915"/>
    </location>
</feature>
<feature type="region of interest" description="Disordered" evidence="10">
    <location>
        <begin position="902"/>
        <end position="924"/>
    </location>
</feature>